<dbReference type="CDD" id="cd16630">
    <property type="entry name" value="RING-HC_RBR_RNF216"/>
    <property type="match status" value="1"/>
</dbReference>
<keyword evidence="5" id="KW-0863">Zinc-finger</keyword>
<dbReference type="CDD" id="cd20339">
    <property type="entry name" value="BRcat_RBR_RNF216"/>
    <property type="match status" value="1"/>
</dbReference>
<dbReference type="InterPro" id="IPR051628">
    <property type="entry name" value="LUBAC_E3_Ligases"/>
</dbReference>
<dbReference type="InterPro" id="IPR047545">
    <property type="entry name" value="BRcat_RBR_RNF216"/>
</dbReference>
<evidence type="ECO:0000256" key="6">
    <source>
        <dbReference type="ARBA" id="ARBA00022786"/>
    </source>
</evidence>
<dbReference type="PROSITE" id="PS51873">
    <property type="entry name" value="TRIAD"/>
    <property type="match status" value="1"/>
</dbReference>
<evidence type="ECO:0000256" key="4">
    <source>
        <dbReference type="ARBA" id="ARBA00022737"/>
    </source>
</evidence>
<keyword evidence="4" id="KW-0677">Repeat</keyword>
<feature type="region of interest" description="Disordered" evidence="8">
    <location>
        <begin position="579"/>
        <end position="606"/>
    </location>
</feature>
<evidence type="ECO:0000256" key="2">
    <source>
        <dbReference type="ARBA" id="ARBA00022679"/>
    </source>
</evidence>
<dbReference type="InterPro" id="IPR044066">
    <property type="entry name" value="TRIAD_supradom"/>
</dbReference>
<reference evidence="10 11" key="1">
    <citation type="journal article" date="2014" name="PLoS ONE">
        <title>De novo Genome Assembly of the Fungal Plant Pathogen Pyrenophora semeniperda.</title>
        <authorList>
            <person name="Soliai M.M."/>
            <person name="Meyer S.E."/>
            <person name="Udall J.A."/>
            <person name="Elzinga D.E."/>
            <person name="Hermansen R.A."/>
            <person name="Bodily P.M."/>
            <person name="Hart A.A."/>
            <person name="Coleman C.E."/>
        </authorList>
    </citation>
    <scope>NUCLEOTIDE SEQUENCE [LARGE SCALE GENOMIC DNA]</scope>
    <source>
        <strain evidence="10 11">CCB06</strain>
        <tissue evidence="10">Mycelium</tissue>
    </source>
</reference>
<dbReference type="Gene3D" id="1.20.120.1750">
    <property type="match status" value="1"/>
</dbReference>
<dbReference type="PANTHER" id="PTHR22770">
    <property type="entry name" value="UBIQUITIN CONJUGATING ENZYME 7 INTERACTING PROTEIN-RELATED"/>
    <property type="match status" value="1"/>
</dbReference>
<evidence type="ECO:0000313" key="10">
    <source>
        <dbReference type="EMBL" id="RMZ69017.1"/>
    </source>
</evidence>
<keyword evidence="6" id="KW-0833">Ubl conjugation pathway</keyword>
<accession>A0A3M7M3C0</accession>
<feature type="domain" description="RING-type" evidence="9">
    <location>
        <begin position="322"/>
        <end position="535"/>
    </location>
</feature>
<evidence type="ECO:0000256" key="5">
    <source>
        <dbReference type="ARBA" id="ARBA00022771"/>
    </source>
</evidence>
<evidence type="ECO:0000259" key="9">
    <source>
        <dbReference type="PROSITE" id="PS51873"/>
    </source>
</evidence>
<keyword evidence="2" id="KW-0808">Transferase</keyword>
<comment type="pathway">
    <text evidence="1">Protein modification; protein ubiquitination.</text>
</comment>
<dbReference type="OrthoDB" id="10009520at2759"/>
<dbReference type="PANTHER" id="PTHR22770:SF47">
    <property type="entry name" value="E3 UBIQUITIN-PROTEIN LIGASE RNF216"/>
    <property type="match status" value="1"/>
</dbReference>
<sequence length="693" mass="78639">MLGACIKLANSMARPAINVEHEIVNLISDSESEDDGIPRDEPDFFAAPSDVDSADEYSELEEPLRNLHAQLHEDDYEMIDLTGVPDIDVPPSVPIAVNDDELPPPNAQAPGWNDVNTPITEAACLQMVLSILPDISADYVLQLIQEKMTDTTRTMVQCEHFLAEILEGEPYPKELNDAKNKKRKRDDEDDDDWIGYEMAERDPEIGGYEHDATELLKDEFPFVPVRHLKIVLGEQNTLFKAYGVLEKQVRDYGSVANSFRRNGKSRIKCGVQLQLINQGSQLPKELDAAKKKSELEAAKRRKAQEAEQAEAANLYQARMMNHMGECACCFDDVPLNRMISCNGDEVHLYCMECPRRQIETQLGESRCRPKCFAVEDCNGTFSRRQLQEILGERTFERLEHLQQREDLAAAGLDFLSECPFCDFKMECPPVEVDKEFRCQNLKCGKTSCRLCQKESHIPLNCEESNKDGKITLRHRVEEAMSAALIRKCNKCKHPFIKEIGCNKMSCTHYRVKQAEDARKGKAMAEAQRFPYHMVGDELRRFNLPPIQPQPGPFDAQPRAANILWNRPFRNPLEWDMFGAGPANRPAQQAHHPEPQRPHQAIPRPHDVLDDLGLADALGGEAQDMHQLLENRLRLMQQRLDDQLAARQARQPAQAAQVRPPAAEAEAEAQMAFMQAQLANRLRRLPHAAMARRR</sequence>
<keyword evidence="7" id="KW-0862">Zinc</keyword>
<organism evidence="10 11">
    <name type="scientific">Pyrenophora seminiperda CCB06</name>
    <dbReference type="NCBI Taxonomy" id="1302712"/>
    <lineage>
        <taxon>Eukaryota</taxon>
        <taxon>Fungi</taxon>
        <taxon>Dikarya</taxon>
        <taxon>Ascomycota</taxon>
        <taxon>Pezizomycotina</taxon>
        <taxon>Dothideomycetes</taxon>
        <taxon>Pleosporomycetidae</taxon>
        <taxon>Pleosporales</taxon>
        <taxon>Pleosporineae</taxon>
        <taxon>Pleosporaceae</taxon>
        <taxon>Pyrenophora</taxon>
    </lineage>
</organism>
<name>A0A3M7M3C0_9PLEO</name>
<keyword evidence="3" id="KW-0479">Metal-binding</keyword>
<dbReference type="Pfam" id="PF26200">
    <property type="entry name" value="Rcat_RNF216"/>
    <property type="match status" value="1"/>
</dbReference>
<dbReference type="GO" id="GO:0008270">
    <property type="term" value="F:zinc ion binding"/>
    <property type="evidence" value="ECO:0007669"/>
    <property type="project" value="UniProtKB-KW"/>
</dbReference>
<gene>
    <name evidence="10" type="ORF">GMOD_00002922</name>
</gene>
<protein>
    <submittedName>
        <fullName evidence="10">Ring finger</fullName>
    </submittedName>
</protein>
<evidence type="ECO:0000256" key="3">
    <source>
        <dbReference type="ARBA" id="ARBA00022723"/>
    </source>
</evidence>
<dbReference type="Proteomes" id="UP000265663">
    <property type="component" value="Unassembled WGS sequence"/>
</dbReference>
<evidence type="ECO:0000256" key="1">
    <source>
        <dbReference type="ARBA" id="ARBA00004906"/>
    </source>
</evidence>
<dbReference type="AlphaFoldDB" id="A0A3M7M3C0"/>
<dbReference type="EMBL" id="KE747817">
    <property type="protein sequence ID" value="RMZ69017.1"/>
    <property type="molecule type" value="Genomic_DNA"/>
</dbReference>
<dbReference type="GO" id="GO:0016740">
    <property type="term" value="F:transferase activity"/>
    <property type="evidence" value="ECO:0007669"/>
    <property type="project" value="UniProtKB-KW"/>
</dbReference>
<keyword evidence="11" id="KW-1185">Reference proteome</keyword>
<dbReference type="InterPro" id="IPR047544">
    <property type="entry name" value="RING-HC_RBR_RNF216"/>
</dbReference>
<proteinExistence type="predicted"/>
<evidence type="ECO:0000256" key="7">
    <source>
        <dbReference type="ARBA" id="ARBA00022833"/>
    </source>
</evidence>
<evidence type="ECO:0000256" key="8">
    <source>
        <dbReference type="SAM" id="MobiDB-lite"/>
    </source>
</evidence>
<evidence type="ECO:0000313" key="11">
    <source>
        <dbReference type="Proteomes" id="UP000265663"/>
    </source>
</evidence>